<accession>A0A6M0JV39</accession>
<dbReference type="Proteomes" id="UP000483379">
    <property type="component" value="Unassembled WGS sequence"/>
</dbReference>
<protein>
    <submittedName>
        <fullName evidence="2">Copper-binding protein</fullName>
    </submittedName>
</protein>
<reference evidence="2 3" key="1">
    <citation type="submission" date="2020-02" db="EMBL/GenBank/DDBJ databases">
        <title>Genome sequences of Thiorhodococcus mannitoliphagus and Thiorhodococcus minor, purple sulfur photosynthetic bacteria in the gammaproteobacterial family, Chromatiaceae.</title>
        <authorList>
            <person name="Aviles F.A."/>
            <person name="Meyer T.E."/>
            <person name="Kyndt J.A."/>
        </authorList>
    </citation>
    <scope>NUCLEOTIDE SEQUENCE [LARGE SCALE GENOMIC DNA]</scope>
    <source>
        <strain evidence="2 3">DSM 11518</strain>
    </source>
</reference>
<evidence type="ECO:0000313" key="3">
    <source>
        <dbReference type="Proteomes" id="UP000483379"/>
    </source>
</evidence>
<feature type="chain" id="PRO_5026984814" evidence="1">
    <location>
        <begin position="26"/>
        <end position="124"/>
    </location>
</feature>
<sequence>MKTQPLLTALLSAAALCTLPTPSFAMEPGGMTDHSAMGHGDMTQAETSGATQGKGVINTVDAAGRSVNITHEPIPALSWPTMTMDLPVTEGVDLSGVSAGDAVDFGIELGSDNVYRITEMSSAD</sequence>
<proteinExistence type="predicted"/>
<evidence type="ECO:0000256" key="1">
    <source>
        <dbReference type="SAM" id="SignalP"/>
    </source>
</evidence>
<comment type="caution">
    <text evidence="2">The sequence shown here is derived from an EMBL/GenBank/DDBJ whole genome shotgun (WGS) entry which is preliminary data.</text>
</comment>
<dbReference type="EMBL" id="JAAIJQ010000012">
    <property type="protein sequence ID" value="NEV61412.1"/>
    <property type="molecule type" value="Genomic_DNA"/>
</dbReference>
<organism evidence="2 3">
    <name type="scientific">Thiorhodococcus minor</name>
    <dbReference type="NCBI Taxonomy" id="57489"/>
    <lineage>
        <taxon>Bacteria</taxon>
        <taxon>Pseudomonadati</taxon>
        <taxon>Pseudomonadota</taxon>
        <taxon>Gammaproteobacteria</taxon>
        <taxon>Chromatiales</taxon>
        <taxon>Chromatiaceae</taxon>
        <taxon>Thiorhodococcus</taxon>
    </lineage>
</organism>
<evidence type="ECO:0000313" key="2">
    <source>
        <dbReference type="EMBL" id="NEV61412.1"/>
    </source>
</evidence>
<keyword evidence="3" id="KW-1185">Reference proteome</keyword>
<keyword evidence="1" id="KW-0732">Signal</keyword>
<gene>
    <name evidence="2" type="ORF">G3446_05800</name>
</gene>
<dbReference type="Pfam" id="PF11604">
    <property type="entry name" value="CusF_Ec"/>
    <property type="match status" value="1"/>
</dbReference>
<dbReference type="RefSeq" id="WP_164451615.1">
    <property type="nucleotide sequence ID" value="NZ_JAAIJQ010000012.1"/>
</dbReference>
<name>A0A6M0JV39_9GAMM</name>
<dbReference type="Gene3D" id="2.40.50.320">
    <property type="entry name" value="Copper binding periplasmic protein CusF"/>
    <property type="match status" value="1"/>
</dbReference>
<dbReference type="InterPro" id="IPR042230">
    <property type="entry name" value="CusF_sf"/>
</dbReference>
<feature type="signal peptide" evidence="1">
    <location>
        <begin position="1"/>
        <end position="25"/>
    </location>
</feature>
<dbReference type="AlphaFoldDB" id="A0A6M0JV39"/>
<dbReference type="InterPro" id="IPR021647">
    <property type="entry name" value="CusF_Ec"/>
</dbReference>